<feature type="non-terminal residue" evidence="2">
    <location>
        <position position="1"/>
    </location>
</feature>
<organism evidence="2 3">
    <name type="scientific">Haematococcus lacustris</name>
    <name type="common">Green alga</name>
    <name type="synonym">Haematococcus pluvialis</name>
    <dbReference type="NCBI Taxonomy" id="44745"/>
    <lineage>
        <taxon>Eukaryota</taxon>
        <taxon>Viridiplantae</taxon>
        <taxon>Chlorophyta</taxon>
        <taxon>core chlorophytes</taxon>
        <taxon>Chlorophyceae</taxon>
        <taxon>CS clade</taxon>
        <taxon>Chlamydomonadales</taxon>
        <taxon>Haematococcaceae</taxon>
        <taxon>Haematococcus</taxon>
    </lineage>
</organism>
<protein>
    <submittedName>
        <fullName evidence="2">Uncharacterized protein</fullName>
    </submittedName>
</protein>
<sequence>MELEADLAAAVVNKAREDISALKAQLAELVAEASHLHPTSPPAPAAAATSDTVAESQGAEALKQARFLLEGVVAPQQRASSAYGMHPHAAAEFNVEQALLEAENERLREVAQILLMRQKLLEELVASKGVKVKLRQHAKPVQGAKQQGRQ</sequence>
<comment type="caution">
    <text evidence="2">The sequence shown here is derived from an EMBL/GenBank/DDBJ whole genome shotgun (WGS) entry which is preliminary data.</text>
</comment>
<gene>
    <name evidence="2" type="ORF">HaLaN_07102</name>
</gene>
<evidence type="ECO:0000313" key="2">
    <source>
        <dbReference type="EMBL" id="GFH11582.1"/>
    </source>
</evidence>
<name>A0A699Z7T1_HAELA</name>
<dbReference type="EMBL" id="BLLF01000416">
    <property type="protein sequence ID" value="GFH11582.1"/>
    <property type="molecule type" value="Genomic_DNA"/>
</dbReference>
<keyword evidence="3" id="KW-1185">Reference proteome</keyword>
<feature type="region of interest" description="Disordered" evidence="1">
    <location>
        <begin position="34"/>
        <end position="57"/>
    </location>
</feature>
<evidence type="ECO:0000256" key="1">
    <source>
        <dbReference type="SAM" id="MobiDB-lite"/>
    </source>
</evidence>
<dbReference type="Proteomes" id="UP000485058">
    <property type="component" value="Unassembled WGS sequence"/>
</dbReference>
<accession>A0A699Z7T1</accession>
<evidence type="ECO:0000313" key="3">
    <source>
        <dbReference type="Proteomes" id="UP000485058"/>
    </source>
</evidence>
<reference evidence="2 3" key="1">
    <citation type="submission" date="2020-02" db="EMBL/GenBank/DDBJ databases">
        <title>Draft genome sequence of Haematococcus lacustris strain NIES-144.</title>
        <authorList>
            <person name="Morimoto D."/>
            <person name="Nakagawa S."/>
            <person name="Yoshida T."/>
            <person name="Sawayama S."/>
        </authorList>
    </citation>
    <scope>NUCLEOTIDE SEQUENCE [LARGE SCALE GENOMIC DNA]</scope>
    <source>
        <strain evidence="2 3">NIES-144</strain>
    </source>
</reference>
<proteinExistence type="predicted"/>
<dbReference type="AlphaFoldDB" id="A0A699Z7T1"/>